<dbReference type="SUPFAM" id="SSF69593">
    <property type="entry name" value="Glycerol-3-phosphate (1)-acyltransferase"/>
    <property type="match status" value="1"/>
</dbReference>
<protein>
    <submittedName>
        <fullName evidence="2">Glycerol-3-phosphate acyltransferase</fullName>
    </submittedName>
</protein>
<evidence type="ECO:0000313" key="2">
    <source>
        <dbReference type="EMBL" id="PCI78596.1"/>
    </source>
</evidence>
<evidence type="ECO:0000259" key="1">
    <source>
        <dbReference type="Pfam" id="PF01553"/>
    </source>
</evidence>
<name>A0A2A4X7X0_UNCAE</name>
<dbReference type="InterPro" id="IPR002123">
    <property type="entry name" value="Plipid/glycerol_acylTrfase"/>
</dbReference>
<dbReference type="PANTHER" id="PTHR35695">
    <property type="entry name" value="GLYCEROL-3-PHOSPHATE ACYLTRANSFERASE, CHLOROPLASTIC"/>
    <property type="match status" value="1"/>
</dbReference>
<dbReference type="GO" id="GO:0006655">
    <property type="term" value="P:phosphatidylglycerol biosynthetic process"/>
    <property type="evidence" value="ECO:0007669"/>
    <property type="project" value="TreeGrafter"/>
</dbReference>
<dbReference type="Proteomes" id="UP000218775">
    <property type="component" value="Unassembled WGS sequence"/>
</dbReference>
<dbReference type="Pfam" id="PF01553">
    <property type="entry name" value="Acyltransferase"/>
    <property type="match status" value="1"/>
</dbReference>
<dbReference type="InterPro" id="IPR016222">
    <property type="entry name" value="G3P_O-acylTrfase_chlp"/>
</dbReference>
<comment type="caution">
    <text evidence="2">The sequence shown here is derived from an EMBL/GenBank/DDBJ whole genome shotgun (WGS) entry which is preliminary data.</text>
</comment>
<reference evidence="3" key="1">
    <citation type="submission" date="2017-08" db="EMBL/GenBank/DDBJ databases">
        <title>A dynamic microbial community with high functional redundancy inhabits the cold, oxic subseafloor aquifer.</title>
        <authorList>
            <person name="Tully B.J."/>
            <person name="Wheat C.G."/>
            <person name="Glazer B.T."/>
            <person name="Huber J.A."/>
        </authorList>
    </citation>
    <scope>NUCLEOTIDE SEQUENCE [LARGE SCALE GENOMIC DNA]</scope>
</reference>
<dbReference type="GO" id="GO:0004366">
    <property type="term" value="F:glycerol-3-phosphate O-acyltransferase activity"/>
    <property type="evidence" value="ECO:0007669"/>
    <property type="project" value="InterPro"/>
</dbReference>
<dbReference type="EMBL" id="NVUK01000003">
    <property type="protein sequence ID" value="PCI78596.1"/>
    <property type="molecule type" value="Genomic_DNA"/>
</dbReference>
<keyword evidence="2" id="KW-0808">Transferase</keyword>
<accession>A0A2A4X7X0</accession>
<sequence>MPLHSTPLLLEKKLKFKEKVEEIRSLFKQLEADNLPKDDLYHLSVFFNSYLKVVQSQGKQDLKPLQTFFNFLQQIQIVFQTPFAFPVFHKKITEPFNFYQLGLDFIEPLVDFKNSTLTGTDQLKKITSYLENGDNVVFLANHQVEADPQILGLFFKKDFPVIADKLIFVAGSKVTSDLLAIPFSMGCNLLCIYSKKYIDIPPEKKEEKQEHNKKTMHAMVDLFAQGGQAIYVAPSGGRDRRNSAGEVVVSDFDPSSVEMFFLMGKKSKKKTHFFPMALSTFHLLPPPESEDHELGEERVTQGGPVHIAILPELDEAALIQQHKGLPKKLLRQKKTDLIHSKIVDIYKQFPNK</sequence>
<keyword evidence="2" id="KW-0012">Acyltransferase</keyword>
<gene>
    <name evidence="2" type="ORF">COB21_00475</name>
</gene>
<proteinExistence type="predicted"/>
<dbReference type="AlphaFoldDB" id="A0A2A4X7X0"/>
<organism evidence="2 3">
    <name type="scientific">Aerophobetes bacterium</name>
    <dbReference type="NCBI Taxonomy" id="2030807"/>
    <lineage>
        <taxon>Bacteria</taxon>
        <taxon>Candidatus Aerophobota</taxon>
    </lineage>
</organism>
<dbReference type="Gene3D" id="3.40.1130.10">
    <property type="entry name" value="Glycerol-3-phosphate (1)-acyltransferase"/>
    <property type="match status" value="1"/>
</dbReference>
<feature type="domain" description="Phospholipid/glycerol acyltransferase" evidence="1">
    <location>
        <begin position="128"/>
        <end position="278"/>
    </location>
</feature>
<evidence type="ECO:0000313" key="3">
    <source>
        <dbReference type="Proteomes" id="UP000218775"/>
    </source>
</evidence>
<dbReference type="PANTHER" id="PTHR35695:SF1">
    <property type="entry name" value="GLYCEROL-3-PHOSPHATE ACYLTRANSFERASE, CHLOROPLASTIC"/>
    <property type="match status" value="1"/>
</dbReference>